<accession>A0A1I0VKK5</accession>
<proteinExistence type="predicted"/>
<name>A0A1I0VKK5_9BACI</name>
<reference evidence="1 2" key="1">
    <citation type="submission" date="2016-10" db="EMBL/GenBank/DDBJ databases">
        <authorList>
            <person name="de Groot N.N."/>
        </authorList>
    </citation>
    <scope>NUCLEOTIDE SEQUENCE [LARGE SCALE GENOMIC DNA]</scope>
    <source>
        <strain evidence="1 2">CGMCC 1.3702</strain>
    </source>
</reference>
<dbReference type="Proteomes" id="UP000198642">
    <property type="component" value="Unassembled WGS sequence"/>
</dbReference>
<protein>
    <recommendedName>
        <fullName evidence="3">Transposase</fullName>
    </recommendedName>
</protein>
<evidence type="ECO:0000313" key="2">
    <source>
        <dbReference type="Proteomes" id="UP000198642"/>
    </source>
</evidence>
<keyword evidence="2" id="KW-1185">Reference proteome</keyword>
<dbReference type="STRING" id="237679.SAMN04488072_101440"/>
<evidence type="ECO:0000313" key="1">
    <source>
        <dbReference type="EMBL" id="SFA76076.1"/>
    </source>
</evidence>
<sequence length="40" mass="4873">MAKRERRTFSKEFKEQIKVLSRNTLLLNSSRRKPRVTNRP</sequence>
<gene>
    <name evidence="1" type="ORF">SAMN04488072_101440</name>
</gene>
<organism evidence="1 2">
    <name type="scientific">Lentibacillus halodurans</name>
    <dbReference type="NCBI Taxonomy" id="237679"/>
    <lineage>
        <taxon>Bacteria</taxon>
        <taxon>Bacillati</taxon>
        <taxon>Bacillota</taxon>
        <taxon>Bacilli</taxon>
        <taxon>Bacillales</taxon>
        <taxon>Bacillaceae</taxon>
        <taxon>Lentibacillus</taxon>
    </lineage>
</organism>
<dbReference type="AlphaFoldDB" id="A0A1I0VKK5"/>
<dbReference type="EMBL" id="FOJW01000001">
    <property type="protein sequence ID" value="SFA76076.1"/>
    <property type="molecule type" value="Genomic_DNA"/>
</dbReference>
<evidence type="ECO:0008006" key="3">
    <source>
        <dbReference type="Google" id="ProtNLM"/>
    </source>
</evidence>